<dbReference type="PROSITE" id="PS51471">
    <property type="entry name" value="FE2OG_OXY"/>
    <property type="match status" value="1"/>
</dbReference>
<feature type="domain" description="Fe2OG dioxygenase" evidence="1">
    <location>
        <begin position="446"/>
        <end position="555"/>
    </location>
</feature>
<proteinExistence type="predicted"/>
<organism evidence="2 3">
    <name type="scientific">Nothophoma quercina</name>
    <dbReference type="NCBI Taxonomy" id="749835"/>
    <lineage>
        <taxon>Eukaryota</taxon>
        <taxon>Fungi</taxon>
        <taxon>Dikarya</taxon>
        <taxon>Ascomycota</taxon>
        <taxon>Pezizomycotina</taxon>
        <taxon>Dothideomycetes</taxon>
        <taxon>Pleosporomycetidae</taxon>
        <taxon>Pleosporales</taxon>
        <taxon>Pleosporineae</taxon>
        <taxon>Didymellaceae</taxon>
        <taxon>Nothophoma</taxon>
    </lineage>
</organism>
<dbReference type="InterPro" id="IPR032852">
    <property type="entry name" value="ALKBH2"/>
</dbReference>
<dbReference type="PANTHER" id="PTHR31573">
    <property type="entry name" value="ALPHA-KETOGLUTARATE-DEPENDENT DIOXYGENASE ALKB HOMOLOG 2"/>
    <property type="match status" value="1"/>
</dbReference>
<dbReference type="InterPro" id="IPR027450">
    <property type="entry name" value="AlkB-like"/>
</dbReference>
<dbReference type="Pfam" id="PF13532">
    <property type="entry name" value="2OG-FeII_Oxy_2"/>
    <property type="match status" value="1"/>
</dbReference>
<dbReference type="Gene3D" id="2.60.120.590">
    <property type="entry name" value="Alpha-ketoglutarate-dependent dioxygenase AlkB-like"/>
    <property type="match status" value="1"/>
</dbReference>
<reference evidence="2 3" key="1">
    <citation type="submission" date="2024-02" db="EMBL/GenBank/DDBJ databases">
        <title>De novo assembly and annotation of 12 fungi associated with fruit tree decline syndrome in Ontario, Canada.</title>
        <authorList>
            <person name="Sulman M."/>
            <person name="Ellouze W."/>
            <person name="Ilyukhin E."/>
        </authorList>
    </citation>
    <scope>NUCLEOTIDE SEQUENCE [LARGE SCALE GENOMIC DNA]</scope>
    <source>
        <strain evidence="2 3">M97-236</strain>
    </source>
</reference>
<dbReference type="EMBL" id="JAKIXB020000004">
    <property type="protein sequence ID" value="KAL1609015.1"/>
    <property type="molecule type" value="Genomic_DNA"/>
</dbReference>
<keyword evidence="3" id="KW-1185">Reference proteome</keyword>
<name>A0ABR3RX80_9PLEO</name>
<evidence type="ECO:0000313" key="3">
    <source>
        <dbReference type="Proteomes" id="UP001521222"/>
    </source>
</evidence>
<dbReference type="InterPro" id="IPR005123">
    <property type="entry name" value="Oxoglu/Fe-dep_dioxygenase_dom"/>
</dbReference>
<sequence>MANWALDATHPLGLVLDQDEGTAVQHMSMRDTEITMNGRQMWLPLEMILDGFVDMIDQGKILAVDESYIGEQERTEPWIMPSYTEQDLEDTLQAFEQLVDAIHDRMPSQLQSAGQGLLEVVTGGNPEILPANSFANRFLARRSRPNFTHIAPGLSIAQHQPLAPASGQAEANKLFPLLLFSSTSSAHQETQRAPWDEQMRISPFARNFSNISSYPAGLYLTETKPYGTHPFEDGSKLVLPFTLGSHGFARTSDGALIGEHVRRAGEDPAAEIGPKSAELYQLGFNHFIAAHDVQPRYMLWKWLEMIEEGKWEVDEHGVVRGVGKWREADTEEHWSDYQLPMNLVYYQPYIPAAITAGLFEFLRQELPFYRVQYTISRFGKKTDIKTPRFTTVFGIDETCRFDPSGIIVDVQTGKRVEPSKFKCKPRPIPQCLDELRKITEGTTGDTFNFCLVNYYADGKDSISYHSDDERFLGSNPSIASFTLGAKRDFLMKHKPIAPKEGETTPDPGQIKLPLGSGDMVLMRGKTQSMWLHSIPKRAGVDANKGRINITFRKALVRGGTENYYQYNVGTGGVYRWDAKQERMILGEKAKSTATADEVGAEKA</sequence>
<protein>
    <recommendedName>
        <fullName evidence="1">Fe2OG dioxygenase domain-containing protein</fullName>
    </recommendedName>
</protein>
<accession>A0ABR3RX80</accession>
<evidence type="ECO:0000259" key="1">
    <source>
        <dbReference type="PROSITE" id="PS51471"/>
    </source>
</evidence>
<dbReference type="Proteomes" id="UP001521222">
    <property type="component" value="Unassembled WGS sequence"/>
</dbReference>
<dbReference type="InterPro" id="IPR037151">
    <property type="entry name" value="AlkB-like_sf"/>
</dbReference>
<comment type="caution">
    <text evidence="2">The sequence shown here is derived from an EMBL/GenBank/DDBJ whole genome shotgun (WGS) entry which is preliminary data.</text>
</comment>
<dbReference type="PANTHER" id="PTHR31573:SF1">
    <property type="entry name" value="DNA OXIDATIVE DEMETHYLASE ALKBH2"/>
    <property type="match status" value="1"/>
</dbReference>
<gene>
    <name evidence="2" type="ORF">SLS59_001378</name>
</gene>
<evidence type="ECO:0000313" key="2">
    <source>
        <dbReference type="EMBL" id="KAL1609015.1"/>
    </source>
</evidence>
<dbReference type="SUPFAM" id="SSF51197">
    <property type="entry name" value="Clavaminate synthase-like"/>
    <property type="match status" value="1"/>
</dbReference>